<reference evidence="1" key="1">
    <citation type="submission" date="2022-08" db="EMBL/GenBank/DDBJ databases">
        <title>Genome Sequence of Pycnoporus sanguineus.</title>
        <authorList>
            <person name="Buettner E."/>
        </authorList>
    </citation>
    <scope>NUCLEOTIDE SEQUENCE</scope>
    <source>
        <strain evidence="1">CG-C14</strain>
    </source>
</reference>
<evidence type="ECO:0000313" key="1">
    <source>
        <dbReference type="EMBL" id="KAJ3008329.1"/>
    </source>
</evidence>
<dbReference type="EMBL" id="JANSHE010000654">
    <property type="protein sequence ID" value="KAJ3008329.1"/>
    <property type="molecule type" value="Genomic_DNA"/>
</dbReference>
<accession>A0ACC1Q419</accession>
<proteinExistence type="predicted"/>
<gene>
    <name evidence="1" type="ORF">NUW54_g3196</name>
</gene>
<keyword evidence="2" id="KW-1185">Reference proteome</keyword>
<sequence>MPLQIVSHSDILHGRDWTVIDAPRPPSSPRHTTSAPPLFEWIGMRIEPRIVRIHPPVCKPPGPTHDPSKSGRQSSVSTKNHPELSEKSKRRMRAWDGLT</sequence>
<comment type="caution">
    <text evidence="1">The sequence shown here is derived from an EMBL/GenBank/DDBJ whole genome shotgun (WGS) entry which is preliminary data.</text>
</comment>
<organism evidence="1 2">
    <name type="scientific">Trametes sanguinea</name>
    <dbReference type="NCBI Taxonomy" id="158606"/>
    <lineage>
        <taxon>Eukaryota</taxon>
        <taxon>Fungi</taxon>
        <taxon>Dikarya</taxon>
        <taxon>Basidiomycota</taxon>
        <taxon>Agaricomycotina</taxon>
        <taxon>Agaricomycetes</taxon>
        <taxon>Polyporales</taxon>
        <taxon>Polyporaceae</taxon>
        <taxon>Trametes</taxon>
    </lineage>
</organism>
<evidence type="ECO:0000313" key="2">
    <source>
        <dbReference type="Proteomes" id="UP001144978"/>
    </source>
</evidence>
<protein>
    <submittedName>
        <fullName evidence="1">Uncharacterized protein</fullName>
    </submittedName>
</protein>
<name>A0ACC1Q419_9APHY</name>
<dbReference type="Proteomes" id="UP001144978">
    <property type="component" value="Unassembled WGS sequence"/>
</dbReference>